<dbReference type="Pfam" id="PF03171">
    <property type="entry name" value="2OG-FeII_Oxy"/>
    <property type="match status" value="1"/>
</dbReference>
<keyword evidence="1" id="KW-0560">Oxidoreductase</keyword>
<sequence length="430" mass="49391">MTNRNLFEKEVKERAPLQEFKEPNPLPEEIAAQYPTIDLVSIDLSQYEEGNSGLEKRKALAKQLETALSTSGFFHLSNVGLAPEVFNRVRSIGQLLMSIPDEEKVQYLAGALTSDEEDRSKSLGGERGSGFKPKKYWSNNNVRDSIEHYNFRDFLHDDIFLSDEGVLKHPKAVRGYLRDISDYFNYLHYEIVRKICNLSDIILEIPEGTLWNNYMRVIDNDPFHSGGGFGRLMRYYNPSPEDEVKTNQSWLRGHSDGSFITVLTSNPILSLQIRDYETGEWKFVTHKPDSLVVNVGDGFEFLSGGYFKSSIHRVHSPVEEQKGETRFQIIYFVDPDRSLVIDPETINSPKLNRLGYHKPKEWEKITFDQWNDNKGRLFGKNAVNNVKGDEPVVVKLFGRLHERWHQVDNAQPPAIAEHERLYGPPTSINV</sequence>
<dbReference type="InterPro" id="IPR005123">
    <property type="entry name" value="Oxoglu/Fe-dep_dioxygenase_dom"/>
</dbReference>
<dbReference type="Pfam" id="PF14226">
    <property type="entry name" value="DIOX_N"/>
    <property type="match status" value="1"/>
</dbReference>
<dbReference type="GO" id="GO:0044283">
    <property type="term" value="P:small molecule biosynthetic process"/>
    <property type="evidence" value="ECO:0007669"/>
    <property type="project" value="UniProtKB-ARBA"/>
</dbReference>
<evidence type="ECO:0000259" key="2">
    <source>
        <dbReference type="PROSITE" id="PS51471"/>
    </source>
</evidence>
<dbReference type="EMBL" id="CP014586">
    <property type="protein sequence ID" value="ANZ76511.1"/>
    <property type="molecule type" value="Genomic_DNA"/>
</dbReference>
<dbReference type="GO" id="GO:0046872">
    <property type="term" value="F:metal ion binding"/>
    <property type="evidence" value="ECO:0007669"/>
    <property type="project" value="UniProtKB-KW"/>
</dbReference>
<dbReference type="PROSITE" id="PS51471">
    <property type="entry name" value="FE2OG_OXY"/>
    <property type="match status" value="1"/>
</dbReference>
<keyword evidence="1" id="KW-0408">Iron</keyword>
<reference evidence="3 4" key="1">
    <citation type="submission" date="2016-02" db="EMBL/GenBank/DDBJ databases">
        <title>Comparative genomic and transcriptomic foundation for Pichia pastoris.</title>
        <authorList>
            <person name="Love K.R."/>
            <person name="Shah K.A."/>
            <person name="Whittaker C.A."/>
            <person name="Wu J."/>
            <person name="Bartlett M.C."/>
            <person name="Ma D."/>
            <person name="Leeson R.L."/>
            <person name="Priest M."/>
            <person name="Young S.K."/>
            <person name="Love J.C."/>
        </authorList>
    </citation>
    <scope>NUCLEOTIDE SEQUENCE [LARGE SCALE GENOMIC DNA]</scope>
    <source>
        <strain evidence="3 4">ATCC 28485</strain>
    </source>
</reference>
<feature type="domain" description="Fe2OG dioxygenase" evidence="2">
    <location>
        <begin position="222"/>
        <end position="335"/>
    </location>
</feature>
<dbReference type="Proteomes" id="UP000094565">
    <property type="component" value="Chromosome 3"/>
</dbReference>
<dbReference type="InterPro" id="IPR027443">
    <property type="entry name" value="IPNS-like_sf"/>
</dbReference>
<organism evidence="3 4">
    <name type="scientific">Komagataella pastoris</name>
    <name type="common">Yeast</name>
    <name type="synonym">Pichia pastoris</name>
    <dbReference type="NCBI Taxonomy" id="4922"/>
    <lineage>
        <taxon>Eukaryota</taxon>
        <taxon>Fungi</taxon>
        <taxon>Dikarya</taxon>
        <taxon>Ascomycota</taxon>
        <taxon>Saccharomycotina</taxon>
        <taxon>Pichiomycetes</taxon>
        <taxon>Pichiales</taxon>
        <taxon>Pichiaceae</taxon>
        <taxon>Komagataella</taxon>
    </lineage>
</organism>
<dbReference type="AlphaFoldDB" id="A0A1B2JF53"/>
<evidence type="ECO:0000256" key="1">
    <source>
        <dbReference type="RuleBase" id="RU003682"/>
    </source>
</evidence>
<keyword evidence="4" id="KW-1185">Reference proteome</keyword>
<protein>
    <submittedName>
        <fullName evidence="3">BA75_04332T0</fullName>
    </submittedName>
</protein>
<name>A0A1B2JF53_PICPA</name>
<comment type="similarity">
    <text evidence="1">Belongs to the iron/ascorbate-dependent oxidoreductase family.</text>
</comment>
<gene>
    <name evidence="3" type="ORF">ATY40_BA7504332</name>
</gene>
<proteinExistence type="inferred from homology"/>
<evidence type="ECO:0000313" key="4">
    <source>
        <dbReference type="Proteomes" id="UP000094565"/>
    </source>
</evidence>
<dbReference type="InterPro" id="IPR026992">
    <property type="entry name" value="DIOX_N"/>
</dbReference>
<dbReference type="GO" id="GO:0016491">
    <property type="term" value="F:oxidoreductase activity"/>
    <property type="evidence" value="ECO:0007669"/>
    <property type="project" value="UniProtKB-KW"/>
</dbReference>
<dbReference type="PANTHER" id="PTHR47990">
    <property type="entry name" value="2-OXOGLUTARATE (2OG) AND FE(II)-DEPENDENT OXYGENASE SUPERFAMILY PROTEIN-RELATED"/>
    <property type="match status" value="1"/>
</dbReference>
<dbReference type="OrthoDB" id="406156at2759"/>
<accession>A0A1B2JF53</accession>
<keyword evidence="1" id="KW-0479">Metal-binding</keyword>
<dbReference type="InterPro" id="IPR050231">
    <property type="entry name" value="Iron_ascorbate_oxido_reductase"/>
</dbReference>
<evidence type="ECO:0000313" key="3">
    <source>
        <dbReference type="EMBL" id="ANZ76511.1"/>
    </source>
</evidence>
<dbReference type="SUPFAM" id="SSF51197">
    <property type="entry name" value="Clavaminate synthase-like"/>
    <property type="match status" value="1"/>
</dbReference>
<dbReference type="InterPro" id="IPR044861">
    <property type="entry name" value="IPNS-like_FE2OG_OXY"/>
</dbReference>
<dbReference type="Gene3D" id="2.60.120.330">
    <property type="entry name" value="B-lactam Antibiotic, Isopenicillin N Synthase, Chain"/>
    <property type="match status" value="1"/>
</dbReference>